<keyword evidence="3" id="KW-1185">Reference proteome</keyword>
<sequence length="66" mass="7165">MTRETVAASMIVNAAHNPAPVALLDAAAALPQLLTRGRADAAPRMQTRRPRRLWGREDGFTMAAPR</sequence>
<comment type="caution">
    <text evidence="2">The sequence shown here is derived from an EMBL/GenBank/DDBJ whole genome shotgun (WGS) entry which is preliminary data.</text>
</comment>
<evidence type="ECO:0000313" key="2">
    <source>
        <dbReference type="EMBL" id="MBJ6750831.1"/>
    </source>
</evidence>
<proteinExistence type="predicted"/>
<protein>
    <submittedName>
        <fullName evidence="2">Uncharacterized protein</fullName>
    </submittedName>
</protein>
<evidence type="ECO:0000256" key="1">
    <source>
        <dbReference type="SAM" id="MobiDB-lite"/>
    </source>
</evidence>
<accession>A0ABS0YEY1</accession>
<organism evidence="2 3">
    <name type="scientific">Geomonas anaerohicana</name>
    <dbReference type="NCBI Taxonomy" id="2798583"/>
    <lineage>
        <taxon>Bacteria</taxon>
        <taxon>Pseudomonadati</taxon>
        <taxon>Thermodesulfobacteriota</taxon>
        <taxon>Desulfuromonadia</taxon>
        <taxon>Geobacterales</taxon>
        <taxon>Geobacteraceae</taxon>
        <taxon>Geomonas</taxon>
    </lineage>
</organism>
<feature type="region of interest" description="Disordered" evidence="1">
    <location>
        <begin position="40"/>
        <end position="66"/>
    </location>
</feature>
<reference evidence="2 3" key="1">
    <citation type="submission" date="2020-12" db="EMBL/GenBank/DDBJ databases">
        <title>Geomonas sp. Red421, isolated from paddy soil.</title>
        <authorList>
            <person name="Xu Z."/>
            <person name="Zhang Z."/>
            <person name="Masuda Y."/>
            <person name="Itoh H."/>
            <person name="Senoo K."/>
        </authorList>
    </citation>
    <scope>NUCLEOTIDE SEQUENCE [LARGE SCALE GENOMIC DNA]</scope>
    <source>
        <strain evidence="2 3">Red421</strain>
    </source>
</reference>
<evidence type="ECO:0000313" key="3">
    <source>
        <dbReference type="Proteomes" id="UP000614714"/>
    </source>
</evidence>
<dbReference type="RefSeq" id="WP_199389328.1">
    <property type="nucleotide sequence ID" value="NZ_JAEMHL010000005.1"/>
</dbReference>
<dbReference type="EMBL" id="JAEMHL010000005">
    <property type="protein sequence ID" value="MBJ6750831.1"/>
    <property type="molecule type" value="Genomic_DNA"/>
</dbReference>
<dbReference type="Proteomes" id="UP000614714">
    <property type="component" value="Unassembled WGS sequence"/>
</dbReference>
<name>A0ABS0YEY1_9BACT</name>
<gene>
    <name evidence="2" type="ORF">JFN91_11455</name>
</gene>